<dbReference type="CDD" id="cd06225">
    <property type="entry name" value="HAMP"/>
    <property type="match status" value="1"/>
</dbReference>
<dbReference type="CDD" id="cd00130">
    <property type="entry name" value="PAS"/>
    <property type="match status" value="1"/>
</dbReference>
<dbReference type="PROSITE" id="PS50885">
    <property type="entry name" value="HAMP"/>
    <property type="match status" value="1"/>
</dbReference>
<sequence length="575" mass="66397">MKKKLMLSMVSTLIFSMIIATLLFIVIENREYIKNMKDTLKLNNEIIMNIIKNEKIEDKSSFLKKIFSNEIMRVTLIDKNGKVLGDSMAEEYTMSNHNLRKEVQEARKDGTGYDIRISDTTHKKTLYFATVFENGYVIRSSLTMQTIKGFENNYLRYYIFIMFFSILISLIFASRLSRSIVRPLKKLQYTTFSIASGNLNKRVIINSKDEIGRLSKTFNHMADKLENTLKDSIDKTNKLEAILKSMDNGVIAVDTSYKIIMINPYAKKIFGISKDVIGENLMDSIRDFELEDIFKSVKKEYKEIRILRPKERDLRIKTDYIINSNEKIGIVAVVQDITDIKRLENMRSQFVANVSHELKTPLTSIKGFAETLKYVKDVENRNKFLNIIDDEAERLTRLINDILTLSHIESNEMDKMELININGIMDDVCYMMKPFAGKKHIKIKKISCEMPDIWGDADRFKQMVINLVDNAIKYTNNGGWVKVGTALQDNNCLIWVEDNGVGISKEHQERLFERFYRVDKARSRSQGGTGLGLAIVKHIILKFSGTIELNSEIGRGSKFTVRIPIDINNKQKYDN</sequence>
<dbReference type="Pfam" id="PF00512">
    <property type="entry name" value="HisKA"/>
    <property type="match status" value="1"/>
</dbReference>
<dbReference type="FunFam" id="3.30.565.10:FF:000023">
    <property type="entry name" value="PAS domain-containing sensor histidine kinase"/>
    <property type="match status" value="1"/>
</dbReference>
<dbReference type="InterPro" id="IPR003660">
    <property type="entry name" value="HAMP_dom"/>
</dbReference>
<dbReference type="Gene3D" id="3.30.565.10">
    <property type="entry name" value="Histidine kinase-like ATPase, C-terminal domain"/>
    <property type="match status" value="1"/>
</dbReference>
<dbReference type="FunFam" id="1.10.287.130:FF:000001">
    <property type="entry name" value="Two-component sensor histidine kinase"/>
    <property type="match status" value="1"/>
</dbReference>
<dbReference type="GO" id="GO:0045121">
    <property type="term" value="C:membrane raft"/>
    <property type="evidence" value="ECO:0007669"/>
    <property type="project" value="UniProtKB-SubCell"/>
</dbReference>
<evidence type="ECO:0000256" key="10">
    <source>
        <dbReference type="ARBA" id="ARBA00022840"/>
    </source>
</evidence>
<dbReference type="CDD" id="cd00082">
    <property type="entry name" value="HisKA"/>
    <property type="match status" value="1"/>
</dbReference>
<keyword evidence="9 17" id="KW-0418">Kinase</keyword>
<dbReference type="CDD" id="cd00075">
    <property type="entry name" value="HATPase"/>
    <property type="match status" value="1"/>
</dbReference>
<evidence type="ECO:0000313" key="17">
    <source>
        <dbReference type="EMBL" id="APM38717.1"/>
    </source>
</evidence>
<dbReference type="EC" id="2.7.13.3" evidence="4"/>
<evidence type="ECO:0000256" key="7">
    <source>
        <dbReference type="ARBA" id="ARBA00022679"/>
    </source>
</evidence>
<evidence type="ECO:0000313" key="18">
    <source>
        <dbReference type="Proteomes" id="UP000184604"/>
    </source>
</evidence>
<accession>A0A1L5F6V4</accession>
<dbReference type="PROSITE" id="PS50112">
    <property type="entry name" value="PAS"/>
    <property type="match status" value="1"/>
</dbReference>
<evidence type="ECO:0000256" key="8">
    <source>
        <dbReference type="ARBA" id="ARBA00022741"/>
    </source>
</evidence>
<name>A0A1L5F6V4_CLOKL</name>
<dbReference type="EMBL" id="CP018335">
    <property type="protein sequence ID" value="APM38717.1"/>
    <property type="molecule type" value="Genomic_DNA"/>
</dbReference>
<evidence type="ECO:0000256" key="11">
    <source>
        <dbReference type="ARBA" id="ARBA00023012"/>
    </source>
</evidence>
<keyword evidence="5" id="KW-1003">Cell membrane</keyword>
<keyword evidence="8" id="KW-0547">Nucleotide-binding</keyword>
<keyword evidence="13" id="KW-1133">Transmembrane helix</keyword>
<feature type="domain" description="Histidine kinase" evidence="14">
    <location>
        <begin position="353"/>
        <end position="567"/>
    </location>
</feature>
<dbReference type="PROSITE" id="PS50109">
    <property type="entry name" value="HIS_KIN"/>
    <property type="match status" value="1"/>
</dbReference>
<evidence type="ECO:0000256" key="13">
    <source>
        <dbReference type="SAM" id="Phobius"/>
    </source>
</evidence>
<dbReference type="SUPFAM" id="SSF47384">
    <property type="entry name" value="Homodimeric domain of signal transducing histidine kinase"/>
    <property type="match status" value="1"/>
</dbReference>
<feature type="domain" description="PAS" evidence="15">
    <location>
        <begin position="235"/>
        <end position="275"/>
    </location>
</feature>
<dbReference type="InterPro" id="IPR036890">
    <property type="entry name" value="HATPase_C_sf"/>
</dbReference>
<dbReference type="GO" id="GO:0016036">
    <property type="term" value="P:cellular response to phosphate starvation"/>
    <property type="evidence" value="ECO:0007669"/>
    <property type="project" value="TreeGrafter"/>
</dbReference>
<dbReference type="SUPFAM" id="SSF55874">
    <property type="entry name" value="ATPase domain of HSP90 chaperone/DNA topoisomerase II/histidine kinase"/>
    <property type="match status" value="1"/>
</dbReference>
<evidence type="ECO:0000256" key="1">
    <source>
        <dbReference type="ARBA" id="ARBA00000085"/>
    </source>
</evidence>
<comment type="catalytic activity">
    <reaction evidence="1">
        <text>ATP + protein L-histidine = ADP + protein N-phospho-L-histidine.</text>
        <dbReference type="EC" id="2.7.13.3"/>
    </reaction>
</comment>
<dbReference type="InterPro" id="IPR003661">
    <property type="entry name" value="HisK_dim/P_dom"/>
</dbReference>
<dbReference type="InterPro" id="IPR005467">
    <property type="entry name" value="His_kinase_dom"/>
</dbReference>
<dbReference type="InterPro" id="IPR036097">
    <property type="entry name" value="HisK_dim/P_sf"/>
</dbReference>
<proteinExistence type="predicted"/>
<evidence type="ECO:0000256" key="6">
    <source>
        <dbReference type="ARBA" id="ARBA00022553"/>
    </source>
</evidence>
<dbReference type="AlphaFoldDB" id="A0A1L5F6V4"/>
<dbReference type="Pfam" id="PF13188">
    <property type="entry name" value="PAS_8"/>
    <property type="match status" value="1"/>
</dbReference>
<reference evidence="17 18" key="1">
    <citation type="submission" date="2016-12" db="EMBL/GenBank/DDBJ databases">
        <title>Complete genome sequence of Clostridium kluyveri JZZ isolated from the pit mud of a Chinese flavor liquor-making factory.</title>
        <authorList>
            <person name="Wang Y."/>
        </authorList>
    </citation>
    <scope>NUCLEOTIDE SEQUENCE [LARGE SCALE GENOMIC DNA]</scope>
    <source>
        <strain evidence="17 18">JZZ</strain>
    </source>
</reference>
<evidence type="ECO:0000256" key="4">
    <source>
        <dbReference type="ARBA" id="ARBA00012438"/>
    </source>
</evidence>
<dbReference type="SUPFAM" id="SSF55785">
    <property type="entry name" value="PYP-like sensor domain (PAS domain)"/>
    <property type="match status" value="1"/>
</dbReference>
<dbReference type="GO" id="GO:0000155">
    <property type="term" value="F:phosphorelay sensor kinase activity"/>
    <property type="evidence" value="ECO:0007669"/>
    <property type="project" value="InterPro"/>
</dbReference>
<comment type="subcellular location">
    <subcellularLocation>
        <location evidence="2">Cell membrane</location>
    </subcellularLocation>
    <subcellularLocation>
        <location evidence="3">Membrane raft</location>
        <topology evidence="3">Multi-pass membrane protein</topology>
    </subcellularLocation>
</comment>
<feature type="domain" description="HAMP" evidence="16">
    <location>
        <begin position="178"/>
        <end position="230"/>
    </location>
</feature>
<dbReference type="InterPro" id="IPR003594">
    <property type="entry name" value="HATPase_dom"/>
</dbReference>
<feature type="transmembrane region" description="Helical" evidence="13">
    <location>
        <begin position="6"/>
        <end position="27"/>
    </location>
</feature>
<dbReference type="GO" id="GO:0005524">
    <property type="term" value="F:ATP binding"/>
    <property type="evidence" value="ECO:0007669"/>
    <property type="project" value="UniProtKB-KW"/>
</dbReference>
<dbReference type="NCBIfam" id="NF046044">
    <property type="entry name" value="PnpS"/>
    <property type="match status" value="1"/>
</dbReference>
<dbReference type="Gene3D" id="6.10.340.10">
    <property type="match status" value="1"/>
</dbReference>
<evidence type="ECO:0000256" key="5">
    <source>
        <dbReference type="ARBA" id="ARBA00022475"/>
    </source>
</evidence>
<keyword evidence="11" id="KW-0902">Two-component regulatory system</keyword>
<dbReference type="PANTHER" id="PTHR45453">
    <property type="entry name" value="PHOSPHATE REGULON SENSOR PROTEIN PHOR"/>
    <property type="match status" value="1"/>
</dbReference>
<feature type="transmembrane region" description="Helical" evidence="13">
    <location>
        <begin position="154"/>
        <end position="173"/>
    </location>
</feature>
<keyword evidence="7" id="KW-0808">Transferase</keyword>
<dbReference type="InterPro" id="IPR050351">
    <property type="entry name" value="BphY/WalK/GraS-like"/>
</dbReference>
<dbReference type="InterPro" id="IPR004358">
    <property type="entry name" value="Sig_transdc_His_kin-like_C"/>
</dbReference>
<dbReference type="PANTHER" id="PTHR45453:SF1">
    <property type="entry name" value="PHOSPHATE REGULON SENSOR PROTEIN PHOR"/>
    <property type="match status" value="1"/>
</dbReference>
<dbReference type="Proteomes" id="UP000184604">
    <property type="component" value="Chromosome"/>
</dbReference>
<evidence type="ECO:0000256" key="12">
    <source>
        <dbReference type="ARBA" id="ARBA00023136"/>
    </source>
</evidence>
<dbReference type="InterPro" id="IPR035965">
    <property type="entry name" value="PAS-like_dom_sf"/>
</dbReference>
<protein>
    <recommendedName>
        <fullName evidence="4">histidine kinase</fullName>
        <ecNumber evidence="4">2.7.13.3</ecNumber>
    </recommendedName>
</protein>
<keyword evidence="13" id="KW-0812">Transmembrane</keyword>
<dbReference type="Pfam" id="PF00672">
    <property type="entry name" value="HAMP"/>
    <property type="match status" value="1"/>
</dbReference>
<dbReference type="Pfam" id="PF02518">
    <property type="entry name" value="HATPase_c"/>
    <property type="match status" value="1"/>
</dbReference>
<keyword evidence="6" id="KW-0597">Phosphoprotein</keyword>
<dbReference type="NCBIfam" id="TIGR00229">
    <property type="entry name" value="sensory_box"/>
    <property type="match status" value="1"/>
</dbReference>
<dbReference type="OrthoDB" id="9813151at2"/>
<dbReference type="SMART" id="SM00091">
    <property type="entry name" value="PAS"/>
    <property type="match status" value="1"/>
</dbReference>
<evidence type="ECO:0000256" key="3">
    <source>
        <dbReference type="ARBA" id="ARBA00004314"/>
    </source>
</evidence>
<dbReference type="SMART" id="SM00304">
    <property type="entry name" value="HAMP"/>
    <property type="match status" value="1"/>
</dbReference>
<organism evidence="17 18">
    <name type="scientific">Clostridium kluyveri</name>
    <dbReference type="NCBI Taxonomy" id="1534"/>
    <lineage>
        <taxon>Bacteria</taxon>
        <taxon>Bacillati</taxon>
        <taxon>Bacillota</taxon>
        <taxon>Clostridia</taxon>
        <taxon>Eubacteriales</taxon>
        <taxon>Clostridiaceae</taxon>
        <taxon>Clostridium</taxon>
    </lineage>
</organism>
<dbReference type="RefSeq" id="WP_073538374.1">
    <property type="nucleotide sequence ID" value="NZ_CP018335.1"/>
</dbReference>
<dbReference type="PRINTS" id="PR00344">
    <property type="entry name" value="BCTRLSENSOR"/>
</dbReference>
<dbReference type="Gene3D" id="1.10.287.130">
    <property type="match status" value="1"/>
</dbReference>
<dbReference type="InterPro" id="IPR000014">
    <property type="entry name" value="PAS"/>
</dbReference>
<keyword evidence="10" id="KW-0067">ATP-binding</keyword>
<dbReference type="Gene3D" id="3.30.450.20">
    <property type="entry name" value="PAS domain"/>
    <property type="match status" value="1"/>
</dbReference>
<gene>
    <name evidence="17" type="ORF">BS101_08130</name>
</gene>
<dbReference type="GO" id="GO:0004721">
    <property type="term" value="F:phosphoprotein phosphatase activity"/>
    <property type="evidence" value="ECO:0007669"/>
    <property type="project" value="TreeGrafter"/>
</dbReference>
<dbReference type="GO" id="GO:0005886">
    <property type="term" value="C:plasma membrane"/>
    <property type="evidence" value="ECO:0007669"/>
    <property type="project" value="UniProtKB-SubCell"/>
</dbReference>
<evidence type="ECO:0000256" key="9">
    <source>
        <dbReference type="ARBA" id="ARBA00022777"/>
    </source>
</evidence>
<evidence type="ECO:0000259" key="16">
    <source>
        <dbReference type="PROSITE" id="PS50885"/>
    </source>
</evidence>
<evidence type="ECO:0000259" key="14">
    <source>
        <dbReference type="PROSITE" id="PS50109"/>
    </source>
</evidence>
<evidence type="ECO:0000256" key="2">
    <source>
        <dbReference type="ARBA" id="ARBA00004236"/>
    </source>
</evidence>
<evidence type="ECO:0000259" key="15">
    <source>
        <dbReference type="PROSITE" id="PS50112"/>
    </source>
</evidence>
<keyword evidence="12 13" id="KW-0472">Membrane</keyword>
<dbReference type="SUPFAM" id="SSF158472">
    <property type="entry name" value="HAMP domain-like"/>
    <property type="match status" value="1"/>
</dbReference>
<dbReference type="SMART" id="SM00387">
    <property type="entry name" value="HATPase_c"/>
    <property type="match status" value="1"/>
</dbReference>
<dbReference type="SMART" id="SM00388">
    <property type="entry name" value="HisKA"/>
    <property type="match status" value="1"/>
</dbReference>